<evidence type="ECO:0000313" key="16">
    <source>
        <dbReference type="EMBL" id="KTC93466.1"/>
    </source>
</evidence>
<dbReference type="InterPro" id="IPR018201">
    <property type="entry name" value="Ketoacyl_synth_AS"/>
</dbReference>
<dbReference type="PROSITE" id="PS52004">
    <property type="entry name" value="KS3_2"/>
    <property type="match status" value="1"/>
</dbReference>
<dbReference type="GO" id="GO:0004315">
    <property type="term" value="F:3-oxoacyl-[acyl-carrier-protein] synthase activity"/>
    <property type="evidence" value="ECO:0007669"/>
    <property type="project" value="InterPro"/>
</dbReference>
<evidence type="ECO:0000256" key="6">
    <source>
        <dbReference type="ARBA" id="ARBA00022519"/>
    </source>
</evidence>
<dbReference type="InterPro" id="IPR000794">
    <property type="entry name" value="Beta-ketoacyl_synthase"/>
</dbReference>
<dbReference type="AlphaFoldDB" id="A0A378INZ7"/>
<evidence type="ECO:0000256" key="3">
    <source>
        <dbReference type="ARBA" id="ARBA00008467"/>
    </source>
</evidence>
<reference evidence="17 19" key="2">
    <citation type="submission" date="2018-06" db="EMBL/GenBank/DDBJ databases">
        <authorList>
            <consortium name="Pathogen Informatics"/>
            <person name="Doyle S."/>
        </authorList>
    </citation>
    <scope>NUCLEOTIDE SEQUENCE [LARGE SCALE GENOMIC DNA]</scope>
    <source>
        <strain evidence="17 19">NCTC12438</strain>
    </source>
</reference>
<evidence type="ECO:0000313" key="18">
    <source>
        <dbReference type="Proteomes" id="UP000054854"/>
    </source>
</evidence>
<protein>
    <recommendedName>
        <fullName evidence="12">Nodulation protein E</fullName>
    </recommendedName>
    <alternativeName>
        <fullName evidence="13">Host-specificity of nodulation protein B</fullName>
    </alternativeName>
</protein>
<evidence type="ECO:0000256" key="9">
    <source>
        <dbReference type="ARBA" id="ARBA00022989"/>
    </source>
</evidence>
<keyword evidence="8" id="KW-0812">Transmembrane</keyword>
<dbReference type="SUPFAM" id="SSF53901">
    <property type="entry name" value="Thiolase-like"/>
    <property type="match status" value="2"/>
</dbReference>
<dbReference type="InterPro" id="IPR014031">
    <property type="entry name" value="Ketoacyl_synth_C"/>
</dbReference>
<dbReference type="STRING" id="28085.Lcin_0504"/>
<evidence type="ECO:0000256" key="2">
    <source>
        <dbReference type="ARBA" id="ARBA00005194"/>
    </source>
</evidence>
<dbReference type="Pfam" id="PF00109">
    <property type="entry name" value="ketoacyl-synt"/>
    <property type="match status" value="1"/>
</dbReference>
<evidence type="ECO:0000256" key="7">
    <source>
        <dbReference type="ARBA" id="ARBA00022679"/>
    </source>
</evidence>
<dbReference type="OrthoDB" id="9808669at2"/>
<keyword evidence="18" id="KW-1185">Reference proteome</keyword>
<comment type="pathway">
    <text evidence="2">Lipid metabolism; fatty acid biosynthesis.</text>
</comment>
<dbReference type="EMBL" id="LNXX01000005">
    <property type="protein sequence ID" value="KTC93466.1"/>
    <property type="molecule type" value="Genomic_DNA"/>
</dbReference>
<organism evidence="17 19">
    <name type="scientific">Legionella cincinnatiensis</name>
    <dbReference type="NCBI Taxonomy" id="28085"/>
    <lineage>
        <taxon>Bacteria</taxon>
        <taxon>Pseudomonadati</taxon>
        <taxon>Pseudomonadota</taxon>
        <taxon>Gammaproteobacteria</taxon>
        <taxon>Legionellales</taxon>
        <taxon>Legionellaceae</taxon>
        <taxon>Legionella</taxon>
    </lineage>
</organism>
<dbReference type="NCBIfam" id="NF005589">
    <property type="entry name" value="PRK07314.1"/>
    <property type="match status" value="1"/>
</dbReference>
<comment type="similarity">
    <text evidence="3 14">Belongs to the thiolase-like superfamily. Beta-ketoacyl-ACP synthases family.</text>
</comment>
<dbReference type="PROSITE" id="PS00606">
    <property type="entry name" value="KS3_1"/>
    <property type="match status" value="1"/>
</dbReference>
<comment type="function">
    <text evidence="11">Proposed to synthesize NOD factor fatty acyl chain. Involved in the synthesis of a highly unsaturated fatty acid moiety, which forms part of a lipo-oligosaccharide that is responsible for host specificity.</text>
</comment>
<evidence type="ECO:0000256" key="4">
    <source>
        <dbReference type="ARBA" id="ARBA00022458"/>
    </source>
</evidence>
<evidence type="ECO:0000256" key="14">
    <source>
        <dbReference type="RuleBase" id="RU003694"/>
    </source>
</evidence>
<feature type="domain" description="Ketosynthase family 3 (KS3)" evidence="15">
    <location>
        <begin position="3"/>
        <end position="402"/>
    </location>
</feature>
<evidence type="ECO:0000259" key="15">
    <source>
        <dbReference type="PROSITE" id="PS52004"/>
    </source>
</evidence>
<dbReference type="PANTHER" id="PTHR11712:SF352">
    <property type="entry name" value="3-OXOACYL-[ACYL-CARRIER-PROTEIN] SYNTHASE"/>
    <property type="match status" value="1"/>
</dbReference>
<proteinExistence type="inferred from homology"/>
<keyword evidence="17" id="KW-0012">Acyltransferase</keyword>
<evidence type="ECO:0000313" key="17">
    <source>
        <dbReference type="EMBL" id="STX36532.1"/>
    </source>
</evidence>
<evidence type="ECO:0000256" key="8">
    <source>
        <dbReference type="ARBA" id="ARBA00022692"/>
    </source>
</evidence>
<keyword evidence="10" id="KW-0472">Membrane</keyword>
<evidence type="ECO:0000313" key="19">
    <source>
        <dbReference type="Proteomes" id="UP000255316"/>
    </source>
</evidence>
<evidence type="ECO:0000256" key="10">
    <source>
        <dbReference type="ARBA" id="ARBA00023136"/>
    </source>
</evidence>
<dbReference type="GO" id="GO:0005886">
    <property type="term" value="C:plasma membrane"/>
    <property type="evidence" value="ECO:0007669"/>
    <property type="project" value="UniProtKB-SubCell"/>
</dbReference>
<evidence type="ECO:0000256" key="5">
    <source>
        <dbReference type="ARBA" id="ARBA00022475"/>
    </source>
</evidence>
<keyword evidence="4" id="KW-0536">Nodulation</keyword>
<sequence>MKPIRVVITGLGVVSAIGNNHQDFWNALSQGKSGITPIEQVDCTGMRFNLGAEVKNCNINTYFQPKELDWLDRFAQFALIAAQDAIEDAKIENQIANARTAIVTGSSVGGRNTEEKAYYRIYGQKNTRIHPNCIPNSMTNAGASHIALKFNITGPVFTISTACASSTQAIGHAFWLIRQGIVCRAIAGGSEAPFTEVHLRAWDSLRVVSSDTCRPFSNNRSGMILGEGGAMIILESLESAERRGAPIYAEIIGFGMSSDASHLTKPNSLGQCQAILNALHDANLAPEAVNYINAHGTGTILNDEVESKTINTIFPKAKNHLLVSSTKSSHGHLLGATGALETIATVLSLKHKTIPPTINFLEKANDCDLPLVTNQAYQHEIDYALCSSFAFGGLNAVLALRHYSSS</sequence>
<reference evidence="16 18" key="1">
    <citation type="submission" date="2015-11" db="EMBL/GenBank/DDBJ databases">
        <title>Genomic analysis of 38 Legionella species identifies large and diverse effector repertoires.</title>
        <authorList>
            <person name="Burstein D."/>
            <person name="Amaro F."/>
            <person name="Zusman T."/>
            <person name="Lifshitz Z."/>
            <person name="Cohen O."/>
            <person name="Gilbert J.A."/>
            <person name="Pupko T."/>
            <person name="Shuman H.A."/>
            <person name="Segal G."/>
        </authorList>
    </citation>
    <scope>NUCLEOTIDE SEQUENCE [LARGE SCALE GENOMIC DNA]</scope>
    <source>
        <strain evidence="16 18">CDC#72-OH-14</strain>
    </source>
</reference>
<dbReference type="EMBL" id="UGNX01000001">
    <property type="protein sequence ID" value="STX36532.1"/>
    <property type="molecule type" value="Genomic_DNA"/>
</dbReference>
<dbReference type="CDD" id="cd00834">
    <property type="entry name" value="KAS_I_II"/>
    <property type="match status" value="1"/>
</dbReference>
<dbReference type="SMART" id="SM00825">
    <property type="entry name" value="PKS_KS"/>
    <property type="match status" value="1"/>
</dbReference>
<gene>
    <name evidence="17" type="primary">fabB</name>
    <name evidence="16" type="synonym">fabF_2</name>
    <name evidence="16" type="ORF">Lcin_0504</name>
    <name evidence="17" type="ORF">NCTC12438_03165</name>
</gene>
<dbReference type="InterPro" id="IPR016039">
    <property type="entry name" value="Thiolase-like"/>
</dbReference>
<dbReference type="UniPathway" id="UPA00094"/>
<keyword evidence="6" id="KW-0997">Cell inner membrane</keyword>
<dbReference type="GO" id="GO:0006633">
    <property type="term" value="P:fatty acid biosynthetic process"/>
    <property type="evidence" value="ECO:0007669"/>
    <property type="project" value="UniProtKB-UniPathway"/>
</dbReference>
<dbReference type="Proteomes" id="UP000054854">
    <property type="component" value="Unassembled WGS sequence"/>
</dbReference>
<evidence type="ECO:0000256" key="13">
    <source>
        <dbReference type="ARBA" id="ARBA00041756"/>
    </source>
</evidence>
<dbReference type="InterPro" id="IPR020841">
    <property type="entry name" value="PKS_Beta-ketoAc_synthase_dom"/>
</dbReference>
<dbReference type="Pfam" id="PF02801">
    <property type="entry name" value="Ketoacyl-synt_C"/>
    <property type="match status" value="1"/>
</dbReference>
<name>A0A378INZ7_9GAMM</name>
<dbReference type="Proteomes" id="UP000255316">
    <property type="component" value="Unassembled WGS sequence"/>
</dbReference>
<keyword evidence="9" id="KW-1133">Transmembrane helix</keyword>
<dbReference type="RefSeq" id="WP_058463735.1">
    <property type="nucleotide sequence ID" value="NZ_CAAAHQ010000020.1"/>
</dbReference>
<dbReference type="Gene3D" id="3.40.47.10">
    <property type="match status" value="1"/>
</dbReference>
<evidence type="ECO:0000256" key="1">
    <source>
        <dbReference type="ARBA" id="ARBA00004533"/>
    </source>
</evidence>
<keyword evidence="7 14" id="KW-0808">Transferase</keyword>
<keyword evidence="5" id="KW-1003">Cell membrane</keyword>
<accession>A0A378INZ7</accession>
<dbReference type="PANTHER" id="PTHR11712">
    <property type="entry name" value="POLYKETIDE SYNTHASE-RELATED"/>
    <property type="match status" value="1"/>
</dbReference>
<dbReference type="InterPro" id="IPR014030">
    <property type="entry name" value="Ketoacyl_synth_N"/>
</dbReference>
<evidence type="ECO:0000256" key="12">
    <source>
        <dbReference type="ARBA" id="ARBA00039445"/>
    </source>
</evidence>
<comment type="subcellular location">
    <subcellularLocation>
        <location evidence="1">Cell inner membrane</location>
    </subcellularLocation>
</comment>
<evidence type="ECO:0000256" key="11">
    <source>
        <dbReference type="ARBA" id="ARBA00037576"/>
    </source>
</evidence>